<dbReference type="Pfam" id="PF23771">
    <property type="entry name" value="DUF7168"/>
    <property type="match status" value="1"/>
</dbReference>
<accession>A0A5A7MJD4</accession>
<evidence type="ECO:0000259" key="1">
    <source>
        <dbReference type="Pfam" id="PF10979"/>
    </source>
</evidence>
<dbReference type="EMBL" id="BKBW01000009">
    <property type="protein sequence ID" value="GEQ77034.1"/>
    <property type="molecule type" value="Genomic_DNA"/>
</dbReference>
<gene>
    <name evidence="3" type="ORF">CTTA_4039</name>
</gene>
<evidence type="ECO:0000313" key="3">
    <source>
        <dbReference type="EMBL" id="GEQ77034.1"/>
    </source>
</evidence>
<dbReference type="AlphaFoldDB" id="A0A5A7MJD4"/>
<comment type="caution">
    <text evidence="3">The sequence shown here is derived from an EMBL/GenBank/DDBJ whole genome shotgun (WGS) entry which is preliminary data.</text>
</comment>
<dbReference type="PIRSF" id="PIRSF028111">
    <property type="entry name" value="UCP028111"/>
    <property type="match status" value="1"/>
</dbReference>
<feature type="domain" description="DUF7168" evidence="2">
    <location>
        <begin position="45"/>
        <end position="196"/>
    </location>
</feature>
<evidence type="ECO:0000313" key="4">
    <source>
        <dbReference type="Proteomes" id="UP000323105"/>
    </source>
</evidence>
<name>A0A5A7MJD4_COMTE</name>
<dbReference type="Pfam" id="PF10979">
    <property type="entry name" value="DUF2786"/>
    <property type="match status" value="1"/>
</dbReference>
<organism evidence="3 4">
    <name type="scientific">Comamonas testosteroni</name>
    <name type="common">Pseudomonas testosteroni</name>
    <dbReference type="NCBI Taxonomy" id="285"/>
    <lineage>
        <taxon>Bacteria</taxon>
        <taxon>Pseudomonadati</taxon>
        <taxon>Pseudomonadota</taxon>
        <taxon>Betaproteobacteria</taxon>
        <taxon>Burkholderiales</taxon>
        <taxon>Comamonadaceae</taxon>
        <taxon>Comamonas</taxon>
    </lineage>
</organism>
<evidence type="ECO:0000259" key="2">
    <source>
        <dbReference type="Pfam" id="PF23771"/>
    </source>
</evidence>
<feature type="domain" description="DUF2786" evidence="1">
    <location>
        <begin position="6"/>
        <end position="42"/>
    </location>
</feature>
<dbReference type="RefSeq" id="WP_149356580.1">
    <property type="nucleotide sequence ID" value="NZ_BKBW01000009.1"/>
</dbReference>
<protein>
    <submittedName>
        <fullName evidence="3">Uncharacterized protein</fullName>
    </submittedName>
</protein>
<dbReference type="InterPro" id="IPR055592">
    <property type="entry name" value="DUF7168"/>
</dbReference>
<reference evidence="3 4" key="1">
    <citation type="journal article" date="2019" name="Microbiol. Resour. Announc.">
        <title>Draft Genome Sequence of Comamonas testosteroni TA441, a Bacterium That Has a Cryptic Phenol Degradation Gene Cluster.</title>
        <authorList>
            <person name="Arai H."/>
            <person name="Ishii M."/>
        </authorList>
    </citation>
    <scope>NUCLEOTIDE SEQUENCE [LARGE SCALE GENOMIC DNA]</scope>
    <source>
        <strain evidence="3 4">TA441</strain>
    </source>
</reference>
<dbReference type="Proteomes" id="UP000323105">
    <property type="component" value="Unassembled WGS sequence"/>
</dbReference>
<proteinExistence type="predicted"/>
<sequence length="234" mass="25758">MTRDEALQKIKKCLALAASPEQHEAASSLRQAQKLMQLFGLSETDVSLADVSEVTQRASSAPLVLWETWLAHLVAEGFGCDYFTSTHMVLGANFTRRTVREYVFIGVGTAAEVAGYAFDVLSRQCAKDRRAHVAKQPKNCKQKTKVARGDRYAEGWVQGVREKLETFTRTDKESALVAQYKEQHHPSLQAAKVKDRTTGRNVTDADFGHGFLAGREAELHHGVGGKAQQALIGS</sequence>
<dbReference type="InterPro" id="IPR024498">
    <property type="entry name" value="DUF2786"/>
</dbReference>
<dbReference type="InterPro" id="IPR016868">
    <property type="entry name" value="Phage_B3_Orf5"/>
</dbReference>